<evidence type="ECO:0000256" key="1">
    <source>
        <dbReference type="ARBA" id="ARBA00009369"/>
    </source>
</evidence>
<dbReference type="RefSeq" id="WP_076929905.1">
    <property type="nucleotide sequence ID" value="NZ_LT605205.1"/>
</dbReference>
<dbReference type="AlphaFoldDB" id="A0A1R3SUY6"/>
<name>A0A1R3SUY6_9BACT</name>
<dbReference type="Gene3D" id="2.40.10.350">
    <property type="entry name" value="Rod shape-determining protein MreC, domain 2"/>
    <property type="match status" value="1"/>
</dbReference>
<evidence type="ECO:0000256" key="2">
    <source>
        <dbReference type="ARBA" id="ARBA00013855"/>
    </source>
</evidence>
<evidence type="ECO:0000256" key="3">
    <source>
        <dbReference type="ARBA" id="ARBA00022960"/>
    </source>
</evidence>
<dbReference type="Proteomes" id="UP000187464">
    <property type="component" value="Chromosome I"/>
</dbReference>
<evidence type="ECO:0000256" key="4">
    <source>
        <dbReference type="ARBA" id="ARBA00032089"/>
    </source>
</evidence>
<feature type="domain" description="Rod shape-determining protein MreC beta-barrel core" evidence="6">
    <location>
        <begin position="119"/>
        <end position="266"/>
    </location>
</feature>
<dbReference type="EMBL" id="LT605205">
    <property type="protein sequence ID" value="SCD20123.1"/>
    <property type="molecule type" value="Genomic_DNA"/>
</dbReference>
<dbReference type="InterPro" id="IPR055342">
    <property type="entry name" value="MreC_beta-barrel_core"/>
</dbReference>
<keyword evidence="8" id="KW-1185">Reference proteome</keyword>
<comment type="similarity">
    <text evidence="1">Belongs to the MreC family.</text>
</comment>
<dbReference type="InterPro" id="IPR042175">
    <property type="entry name" value="Cell/Rod_MreC_2"/>
</dbReference>
<organism evidence="7 8">
    <name type="scientific">Proteiniphilum saccharofermentans</name>
    <dbReference type="NCBI Taxonomy" id="1642647"/>
    <lineage>
        <taxon>Bacteria</taxon>
        <taxon>Pseudomonadati</taxon>
        <taxon>Bacteroidota</taxon>
        <taxon>Bacteroidia</taxon>
        <taxon>Bacteroidales</taxon>
        <taxon>Dysgonomonadaceae</taxon>
        <taxon>Proteiniphilum</taxon>
    </lineage>
</organism>
<dbReference type="Pfam" id="PF04085">
    <property type="entry name" value="MreC"/>
    <property type="match status" value="1"/>
</dbReference>
<reference evidence="7 8" key="1">
    <citation type="submission" date="2016-08" db="EMBL/GenBank/DDBJ databases">
        <authorList>
            <person name="Seilhamer J.J."/>
        </authorList>
    </citation>
    <scope>NUCLEOTIDE SEQUENCE [LARGE SCALE GENOMIC DNA]</scope>
    <source>
        <strain evidence="7">M3/6</strain>
    </source>
</reference>
<accession>A0A1R3SUY6</accession>
<evidence type="ECO:0000256" key="5">
    <source>
        <dbReference type="SAM" id="Coils"/>
    </source>
</evidence>
<dbReference type="InterPro" id="IPR042177">
    <property type="entry name" value="Cell/Rod_1"/>
</dbReference>
<sequence length="283" mass="32089">MRNLFNFIIRNSHWLLAALLVAFSFYLVFTQNSYQRSVYLTSANQVTGWFYSLSNDVTSFFHLKKNNQLLLERSAELEREILSLKEQMEVLTAADSTQVSAFVSDSLPLPQFDFISAEVVNLSFSGVNNFITINKGSQHGIRPDMGVISAGGGIVGVVSVVSRNRAVVIPVINPKFRLSARLKNSENYGSISWDGTNIREAQLQELPKHESFREGDTVLTSFSRIFPRNLIIGFVNSEGRSKDDNFNTFNIQLATNFYTLQEVLVIDDTYYEEQKQLEETLQQ</sequence>
<dbReference type="KEGG" id="psac:PSM36_1300"/>
<dbReference type="PANTHER" id="PTHR34138:SF1">
    <property type="entry name" value="CELL SHAPE-DETERMINING PROTEIN MREC"/>
    <property type="match status" value="1"/>
</dbReference>
<dbReference type="GO" id="GO:0005886">
    <property type="term" value="C:plasma membrane"/>
    <property type="evidence" value="ECO:0007669"/>
    <property type="project" value="TreeGrafter"/>
</dbReference>
<dbReference type="STRING" id="1642647.PSM36_1300"/>
<dbReference type="InterPro" id="IPR007221">
    <property type="entry name" value="MreC"/>
</dbReference>
<proteinExistence type="inferred from homology"/>
<evidence type="ECO:0000313" key="7">
    <source>
        <dbReference type="EMBL" id="SCD20123.1"/>
    </source>
</evidence>
<evidence type="ECO:0000259" key="6">
    <source>
        <dbReference type="Pfam" id="PF04085"/>
    </source>
</evidence>
<dbReference type="Gene3D" id="2.40.10.340">
    <property type="entry name" value="Rod shape-determining protein MreC, domain 1"/>
    <property type="match status" value="1"/>
</dbReference>
<evidence type="ECO:0000313" key="8">
    <source>
        <dbReference type="Proteomes" id="UP000187464"/>
    </source>
</evidence>
<dbReference type="GO" id="GO:0008360">
    <property type="term" value="P:regulation of cell shape"/>
    <property type="evidence" value="ECO:0007669"/>
    <property type="project" value="UniProtKB-KW"/>
</dbReference>
<protein>
    <recommendedName>
        <fullName evidence="2">Cell shape-determining protein MreC</fullName>
    </recommendedName>
    <alternativeName>
        <fullName evidence="4">Cell shape protein MreC</fullName>
    </alternativeName>
</protein>
<dbReference type="PANTHER" id="PTHR34138">
    <property type="entry name" value="CELL SHAPE-DETERMINING PROTEIN MREC"/>
    <property type="match status" value="1"/>
</dbReference>
<keyword evidence="5" id="KW-0175">Coiled coil</keyword>
<keyword evidence="3" id="KW-0133">Cell shape</keyword>
<feature type="coiled-coil region" evidence="5">
    <location>
        <begin position="67"/>
        <end position="94"/>
    </location>
</feature>
<gene>
    <name evidence="7" type="primary">mreC</name>
    <name evidence="7" type="ORF">PSM36_1300</name>
</gene>
<dbReference type="NCBIfam" id="NF010532">
    <property type="entry name" value="PRK13922.9-3"/>
    <property type="match status" value="1"/>
</dbReference>